<evidence type="ECO:0000256" key="1">
    <source>
        <dbReference type="SAM" id="MobiDB-lite"/>
    </source>
</evidence>
<keyword evidence="2" id="KW-0812">Transmembrane</keyword>
<dbReference type="Proteomes" id="UP000298061">
    <property type="component" value="Unassembled WGS sequence"/>
</dbReference>
<comment type="caution">
    <text evidence="3">The sequence shown here is derived from an EMBL/GenBank/DDBJ whole genome shotgun (WGS) entry which is preliminary data.</text>
</comment>
<feature type="region of interest" description="Disordered" evidence="1">
    <location>
        <begin position="81"/>
        <end position="128"/>
    </location>
</feature>
<keyword evidence="2" id="KW-0472">Membrane</keyword>
<keyword evidence="2" id="KW-1133">Transmembrane helix</keyword>
<evidence type="ECO:0000256" key="2">
    <source>
        <dbReference type="SAM" id="Phobius"/>
    </source>
</evidence>
<gene>
    <name evidence="3" type="ORF">EWM64_g7435</name>
</gene>
<reference evidence="3 4" key="1">
    <citation type="submission" date="2019-02" db="EMBL/GenBank/DDBJ databases">
        <title>Genome sequencing of the rare red list fungi Hericium alpestre (H. flagellum).</title>
        <authorList>
            <person name="Buettner E."/>
            <person name="Kellner H."/>
        </authorList>
    </citation>
    <scope>NUCLEOTIDE SEQUENCE [LARGE SCALE GENOMIC DNA]</scope>
    <source>
        <strain evidence="3 4">DSM 108284</strain>
    </source>
</reference>
<feature type="transmembrane region" description="Helical" evidence="2">
    <location>
        <begin position="12"/>
        <end position="32"/>
    </location>
</feature>
<keyword evidence="4" id="KW-1185">Reference proteome</keyword>
<protein>
    <submittedName>
        <fullName evidence="3">Uncharacterized protein</fullName>
    </submittedName>
</protein>
<feature type="compositionally biased region" description="Pro residues" evidence="1">
    <location>
        <begin position="118"/>
        <end position="128"/>
    </location>
</feature>
<sequence length="173" mass="19378">MPLVQIFNPYCRLVWLMLELIVLATVGAFAVFKKALYAEGWFSAAKAVFFYLNSLLPSLLRRPIISAPKVIVAIPDIIVTKDDDKQPDPPSPPPPYSSVVPVQPVQPADKTDKAITKPPSPLSRPLPIPPSAPPPWEGYSMIPVKHYKDGKWSVYEAKYWNGARYCVRHRCLP</sequence>
<dbReference type="EMBL" id="SFCI01001164">
    <property type="protein sequence ID" value="TFY76580.1"/>
    <property type="molecule type" value="Genomic_DNA"/>
</dbReference>
<name>A0A4Y9ZQS9_9AGAM</name>
<feature type="compositionally biased region" description="Low complexity" evidence="1">
    <location>
        <begin position="97"/>
        <end position="107"/>
    </location>
</feature>
<proteinExistence type="predicted"/>
<accession>A0A4Y9ZQS9</accession>
<dbReference type="AlphaFoldDB" id="A0A4Y9ZQS9"/>
<evidence type="ECO:0000313" key="4">
    <source>
        <dbReference type="Proteomes" id="UP000298061"/>
    </source>
</evidence>
<organism evidence="3 4">
    <name type="scientific">Hericium alpestre</name>
    <dbReference type="NCBI Taxonomy" id="135208"/>
    <lineage>
        <taxon>Eukaryota</taxon>
        <taxon>Fungi</taxon>
        <taxon>Dikarya</taxon>
        <taxon>Basidiomycota</taxon>
        <taxon>Agaricomycotina</taxon>
        <taxon>Agaricomycetes</taxon>
        <taxon>Russulales</taxon>
        <taxon>Hericiaceae</taxon>
        <taxon>Hericium</taxon>
    </lineage>
</organism>
<evidence type="ECO:0000313" key="3">
    <source>
        <dbReference type="EMBL" id="TFY76580.1"/>
    </source>
</evidence>